<dbReference type="Gene3D" id="1.20.1250.20">
    <property type="entry name" value="MFS general substrate transporter like domains"/>
    <property type="match status" value="2"/>
</dbReference>
<feature type="transmembrane region" description="Helical" evidence="5">
    <location>
        <begin position="369"/>
        <end position="390"/>
    </location>
</feature>
<sequence length="393" mass="41557">MMVFHEFGCIFAGMITATSSRRSHRWAVAVFFFLAGLCFASWASRIPDIKQKLELNDAGLGAVLVALPVGLMTSLPIAGWLVSRWGSKKVVILAATGYPLTLVFLGAVQHSWQLAAVLFVFGLFGNLFNISVNTQAVGVEALYKRPIMASFHGTWSLAGFSGAAIGTLAVSGSLAPLYHFALICSAVILALLVTRTYLLPTDAGKSSQPIFAKPDAAILKLGLIAFGSMVCEGTMFDWSGVYFQKVVMVPEQQITLGYVAFMSTMAGGRFIGDRLTARLGAKRMLQCSGLVIAVGLFTAVLFPTVIPATAGFLLVGIGVSSVVPLVYSSAGKSKTMLPGVALAAVSTIGFFGFLFGPPLIGFIAQAASLRVSFSVIACFGLCTALLASFMRWN</sequence>
<feature type="transmembrane region" description="Helical" evidence="5">
    <location>
        <begin position="339"/>
        <end position="363"/>
    </location>
</feature>
<organism evidence="7 8">
    <name type="scientific">Hydrobacter penzbergensis</name>
    <dbReference type="NCBI Taxonomy" id="1235997"/>
    <lineage>
        <taxon>Bacteria</taxon>
        <taxon>Pseudomonadati</taxon>
        <taxon>Bacteroidota</taxon>
        <taxon>Chitinophagia</taxon>
        <taxon>Chitinophagales</taxon>
        <taxon>Chitinophagaceae</taxon>
        <taxon>Hydrobacter</taxon>
    </lineage>
</organism>
<keyword evidence="3 5" id="KW-1133">Transmembrane helix</keyword>
<dbReference type="CDD" id="cd17393">
    <property type="entry name" value="MFS_MosC_like"/>
    <property type="match status" value="1"/>
</dbReference>
<dbReference type="InterPro" id="IPR020846">
    <property type="entry name" value="MFS_dom"/>
</dbReference>
<dbReference type="PROSITE" id="PS50850">
    <property type="entry name" value="MFS"/>
    <property type="match status" value="1"/>
</dbReference>
<evidence type="ECO:0000256" key="4">
    <source>
        <dbReference type="ARBA" id="ARBA00023136"/>
    </source>
</evidence>
<dbReference type="GO" id="GO:0022857">
    <property type="term" value="F:transmembrane transporter activity"/>
    <property type="evidence" value="ECO:0007669"/>
    <property type="project" value="InterPro"/>
</dbReference>
<dbReference type="EMBL" id="FNNO01000002">
    <property type="protein sequence ID" value="SDW33554.1"/>
    <property type="molecule type" value="Genomic_DNA"/>
</dbReference>
<feature type="transmembrane region" description="Helical" evidence="5">
    <location>
        <begin position="308"/>
        <end position="327"/>
    </location>
</feature>
<feature type="transmembrane region" description="Helical" evidence="5">
    <location>
        <begin position="114"/>
        <end position="132"/>
    </location>
</feature>
<feature type="transmembrane region" description="Helical" evidence="5">
    <location>
        <begin position="59"/>
        <end position="83"/>
    </location>
</feature>
<dbReference type="Proteomes" id="UP000198711">
    <property type="component" value="Unassembled WGS sequence"/>
</dbReference>
<dbReference type="SUPFAM" id="SSF103473">
    <property type="entry name" value="MFS general substrate transporter"/>
    <property type="match status" value="1"/>
</dbReference>
<evidence type="ECO:0000313" key="7">
    <source>
        <dbReference type="EMBL" id="SDW33554.1"/>
    </source>
</evidence>
<evidence type="ECO:0000256" key="2">
    <source>
        <dbReference type="ARBA" id="ARBA00022692"/>
    </source>
</evidence>
<feature type="transmembrane region" description="Helical" evidence="5">
    <location>
        <begin position="153"/>
        <end position="171"/>
    </location>
</feature>
<dbReference type="Pfam" id="PF07690">
    <property type="entry name" value="MFS_1"/>
    <property type="match status" value="1"/>
</dbReference>
<dbReference type="GO" id="GO:0016020">
    <property type="term" value="C:membrane"/>
    <property type="evidence" value="ECO:0007669"/>
    <property type="project" value="UniProtKB-SubCell"/>
</dbReference>
<dbReference type="AlphaFoldDB" id="A0A8X8LD27"/>
<feature type="transmembrane region" description="Helical" evidence="5">
    <location>
        <begin position="284"/>
        <end position="302"/>
    </location>
</feature>
<protein>
    <submittedName>
        <fullName evidence="7">Fucose permease</fullName>
    </submittedName>
</protein>
<dbReference type="InterPro" id="IPR051788">
    <property type="entry name" value="MFS_Transporter"/>
</dbReference>
<keyword evidence="4 5" id="KW-0472">Membrane</keyword>
<evidence type="ECO:0000259" key="6">
    <source>
        <dbReference type="PROSITE" id="PS50850"/>
    </source>
</evidence>
<keyword evidence="8" id="KW-1185">Reference proteome</keyword>
<proteinExistence type="predicted"/>
<reference evidence="7 8" key="1">
    <citation type="submission" date="2016-10" db="EMBL/GenBank/DDBJ databases">
        <authorList>
            <person name="Varghese N."/>
            <person name="Submissions S."/>
        </authorList>
    </citation>
    <scope>NUCLEOTIDE SEQUENCE [LARGE SCALE GENOMIC DNA]</scope>
    <source>
        <strain evidence="7 8">DSM 25353</strain>
    </source>
</reference>
<gene>
    <name evidence="7" type="ORF">SAMN05444410_10222</name>
</gene>
<feature type="transmembrane region" description="Helical" evidence="5">
    <location>
        <begin position="90"/>
        <end position="108"/>
    </location>
</feature>
<comment type="subcellular location">
    <subcellularLocation>
        <location evidence="1">Membrane</location>
        <topology evidence="1">Multi-pass membrane protein</topology>
    </subcellularLocation>
</comment>
<dbReference type="PANTHER" id="PTHR23514:SF13">
    <property type="entry name" value="INNER MEMBRANE PROTEIN YBJJ"/>
    <property type="match status" value="1"/>
</dbReference>
<feature type="transmembrane region" description="Helical" evidence="5">
    <location>
        <begin position="256"/>
        <end position="272"/>
    </location>
</feature>
<dbReference type="InterPro" id="IPR036259">
    <property type="entry name" value="MFS_trans_sf"/>
</dbReference>
<evidence type="ECO:0000256" key="3">
    <source>
        <dbReference type="ARBA" id="ARBA00022989"/>
    </source>
</evidence>
<feature type="transmembrane region" description="Helical" evidence="5">
    <location>
        <begin position="218"/>
        <end position="236"/>
    </location>
</feature>
<keyword evidence="2 5" id="KW-0812">Transmembrane</keyword>
<feature type="domain" description="Major facilitator superfamily (MFS) profile" evidence="6">
    <location>
        <begin position="24"/>
        <end position="393"/>
    </location>
</feature>
<comment type="caution">
    <text evidence="7">The sequence shown here is derived from an EMBL/GenBank/DDBJ whole genome shotgun (WGS) entry which is preliminary data.</text>
</comment>
<dbReference type="InterPro" id="IPR011701">
    <property type="entry name" value="MFS"/>
</dbReference>
<accession>A0A8X8LD27</accession>
<dbReference type="PANTHER" id="PTHR23514">
    <property type="entry name" value="BYPASS OF STOP CODON PROTEIN 6"/>
    <property type="match status" value="1"/>
</dbReference>
<name>A0A8X8LD27_9BACT</name>
<evidence type="ECO:0000256" key="5">
    <source>
        <dbReference type="SAM" id="Phobius"/>
    </source>
</evidence>
<feature type="transmembrane region" description="Helical" evidence="5">
    <location>
        <begin position="177"/>
        <end position="198"/>
    </location>
</feature>
<evidence type="ECO:0000313" key="8">
    <source>
        <dbReference type="Proteomes" id="UP000198711"/>
    </source>
</evidence>
<evidence type="ECO:0000256" key="1">
    <source>
        <dbReference type="ARBA" id="ARBA00004141"/>
    </source>
</evidence>